<dbReference type="GO" id="GO:0016020">
    <property type="term" value="C:membrane"/>
    <property type="evidence" value="ECO:0007669"/>
    <property type="project" value="TreeGrafter"/>
</dbReference>
<gene>
    <name evidence="3" type="ORF">ZIOFF_069626</name>
</gene>
<feature type="transmembrane region" description="Helical" evidence="2">
    <location>
        <begin position="273"/>
        <end position="294"/>
    </location>
</feature>
<comment type="caution">
    <text evidence="3">The sequence shown here is derived from an EMBL/GenBank/DDBJ whole genome shotgun (WGS) entry which is preliminary data.</text>
</comment>
<keyword evidence="2" id="KW-1133">Transmembrane helix</keyword>
<reference evidence="3 4" key="1">
    <citation type="submission" date="2020-08" db="EMBL/GenBank/DDBJ databases">
        <title>Plant Genome Project.</title>
        <authorList>
            <person name="Zhang R.-G."/>
        </authorList>
    </citation>
    <scope>NUCLEOTIDE SEQUENCE [LARGE SCALE GENOMIC DNA]</scope>
    <source>
        <tissue evidence="3">Rhizome</tissue>
    </source>
</reference>
<evidence type="ECO:0000313" key="3">
    <source>
        <dbReference type="EMBL" id="KAG6472169.1"/>
    </source>
</evidence>
<evidence type="ECO:0000313" key="4">
    <source>
        <dbReference type="Proteomes" id="UP000734854"/>
    </source>
</evidence>
<keyword evidence="2" id="KW-0472">Membrane</keyword>
<dbReference type="Pfam" id="PF06697">
    <property type="entry name" value="DUF1191"/>
    <property type="match status" value="1"/>
</dbReference>
<keyword evidence="2" id="KW-0812">Transmembrane</keyword>
<dbReference type="PANTHER" id="PTHR33512">
    <property type="entry name" value="PROTEIN, PUTATIVE (DUF1191)-RELATED"/>
    <property type="match status" value="1"/>
</dbReference>
<evidence type="ECO:0000256" key="1">
    <source>
        <dbReference type="SAM" id="MobiDB-lite"/>
    </source>
</evidence>
<feature type="region of interest" description="Disordered" evidence="1">
    <location>
        <begin position="246"/>
        <end position="265"/>
    </location>
</feature>
<dbReference type="Proteomes" id="UP000734854">
    <property type="component" value="Unassembled WGS sequence"/>
</dbReference>
<evidence type="ECO:0000256" key="2">
    <source>
        <dbReference type="SAM" id="Phobius"/>
    </source>
</evidence>
<dbReference type="InterPro" id="IPR010605">
    <property type="entry name" value="DUF1191"/>
</dbReference>
<dbReference type="PANTHER" id="PTHR33512:SF14">
    <property type="entry name" value="EXPRESSED PROTEIN"/>
    <property type="match status" value="1"/>
</dbReference>
<name>A0A8J5CBG3_ZINOF</name>
<feature type="compositionally biased region" description="Pro residues" evidence="1">
    <location>
        <begin position="247"/>
        <end position="259"/>
    </location>
</feature>
<sequence length="343" mass="37379">MESERYGKGLRGKKKFRAVEVDENYGGCKRIEALFKSKTIFALWWSAILLQCKAQSPGASSSSASSLNALLQDYAYRALVRPHTGIIYLGNVPSNLTGIEIAAVRLRSGSLRRRRMRYNEFEIPAGLIVQPYVRRLVLVYHNLGNWSSFYYPLPGYTYLTPVLGLLAYDATNLSATNLPELSIVVSESFISINFTNVTHVLRGDARCVWFDVNGSPDFQNLVSSNTCSTYRLGHFSIVINSSEIAPSPMPSSPPGPVPTPGGSKSSNAKAWKIAGGVVGGLVVLAALMLLVYCIRQRKNKKVGQLEQHADAGVSLQTARVGNTLIPVASGTRTLPVLENELVA</sequence>
<keyword evidence="4" id="KW-1185">Reference proteome</keyword>
<dbReference type="AlphaFoldDB" id="A0A8J5CBG3"/>
<organism evidence="3 4">
    <name type="scientific">Zingiber officinale</name>
    <name type="common">Ginger</name>
    <name type="synonym">Amomum zingiber</name>
    <dbReference type="NCBI Taxonomy" id="94328"/>
    <lineage>
        <taxon>Eukaryota</taxon>
        <taxon>Viridiplantae</taxon>
        <taxon>Streptophyta</taxon>
        <taxon>Embryophyta</taxon>
        <taxon>Tracheophyta</taxon>
        <taxon>Spermatophyta</taxon>
        <taxon>Magnoliopsida</taxon>
        <taxon>Liliopsida</taxon>
        <taxon>Zingiberales</taxon>
        <taxon>Zingiberaceae</taxon>
        <taxon>Zingiber</taxon>
    </lineage>
</organism>
<proteinExistence type="predicted"/>
<dbReference type="EMBL" id="JACMSC010000020">
    <property type="protein sequence ID" value="KAG6472169.1"/>
    <property type="molecule type" value="Genomic_DNA"/>
</dbReference>
<protein>
    <submittedName>
        <fullName evidence="3">Uncharacterized protein</fullName>
    </submittedName>
</protein>
<accession>A0A8J5CBG3</accession>